<sequence>MIAKLKQFLNAHQQSKSPQEQQKQLELAAASMLLEVVYADEEMSGTEAQLLPELLEQTLGIAAEAAAELIVEAKQSRHDATSLFEFTSAINDSFTLEQKQQLILAMWRVAYADGELCRYEDQIIRRCADLLYLKHSELIQLRNQAMTGNSD</sequence>
<name>A0A379ZBC3_9GAMM</name>
<dbReference type="Proteomes" id="UP000825078">
    <property type="component" value="Chromosome"/>
</dbReference>
<dbReference type="InterPro" id="IPR007791">
    <property type="entry name" value="DjlA_N"/>
</dbReference>
<proteinExistence type="predicted"/>
<dbReference type="Gene3D" id="1.10.3680.10">
    <property type="entry name" value="TerB-like"/>
    <property type="match status" value="1"/>
</dbReference>
<dbReference type="Pfam" id="PF05099">
    <property type="entry name" value="TerB"/>
    <property type="match status" value="1"/>
</dbReference>
<dbReference type="KEGG" id="salg:BS332_08620"/>
<keyword evidence="4" id="KW-1185">Reference proteome</keyword>
<dbReference type="EMBL" id="AP024613">
    <property type="protein sequence ID" value="BCV47030.1"/>
    <property type="molecule type" value="Genomic_DNA"/>
</dbReference>
<dbReference type="AlphaFoldDB" id="A0A379ZBC3"/>
<protein>
    <submittedName>
        <fullName evidence="3">Tellurite resistance protein</fullName>
    </submittedName>
    <submittedName>
        <fullName evidence="2">Tellurium resistance terB-like protein subgroup 2</fullName>
    </submittedName>
</protein>
<dbReference type="Proteomes" id="UP000254069">
    <property type="component" value="Unassembled WGS sequence"/>
</dbReference>
<dbReference type="SUPFAM" id="SSF158682">
    <property type="entry name" value="TerB-like"/>
    <property type="match status" value="1"/>
</dbReference>
<feature type="domain" description="Co-chaperone DjlA N-terminal" evidence="1">
    <location>
        <begin position="26"/>
        <end position="142"/>
    </location>
</feature>
<dbReference type="CDD" id="cd07313">
    <property type="entry name" value="terB_like_2"/>
    <property type="match status" value="1"/>
</dbReference>
<accession>A0A379ZBC3</accession>
<organism evidence="3 4">
    <name type="scientific">Shewanella algae</name>
    <dbReference type="NCBI Taxonomy" id="38313"/>
    <lineage>
        <taxon>Bacteria</taxon>
        <taxon>Pseudomonadati</taxon>
        <taxon>Pseudomonadota</taxon>
        <taxon>Gammaproteobacteria</taxon>
        <taxon>Alteromonadales</taxon>
        <taxon>Shewanellaceae</taxon>
        <taxon>Shewanella</taxon>
    </lineage>
</organism>
<accession>A0A3G4UTJ6</accession>
<reference evidence="2" key="2">
    <citation type="submission" date="2021-05" db="EMBL/GenBank/DDBJ databases">
        <title>Molecular characterization for Shewanella algae harboring chromosomal blaOXA-55-like strains isolated from clinical and environment sample.</title>
        <authorList>
            <person name="Ohama Y."/>
            <person name="Aoki K."/>
            <person name="Harada S."/>
            <person name="Moriya K."/>
            <person name="Ishii Y."/>
            <person name="Tateda K."/>
        </authorList>
    </citation>
    <scope>NUCLEOTIDE SEQUENCE</scope>
    <source>
        <strain evidence="2">TUM17379</strain>
    </source>
</reference>
<dbReference type="EMBL" id="UGYO01000001">
    <property type="protein sequence ID" value="SUI58354.1"/>
    <property type="molecule type" value="Genomic_DNA"/>
</dbReference>
<gene>
    <name evidence="3" type="ORF">NCTC10738_01397</name>
    <name evidence="2" type="ORF">TUM17379_40480</name>
</gene>
<evidence type="ECO:0000313" key="3">
    <source>
        <dbReference type="EMBL" id="SUI58354.1"/>
    </source>
</evidence>
<evidence type="ECO:0000313" key="4">
    <source>
        <dbReference type="Proteomes" id="UP000254069"/>
    </source>
</evidence>
<reference evidence="3 4" key="1">
    <citation type="submission" date="2018-06" db="EMBL/GenBank/DDBJ databases">
        <authorList>
            <consortium name="Pathogen Informatics"/>
            <person name="Doyle S."/>
        </authorList>
    </citation>
    <scope>NUCLEOTIDE SEQUENCE [LARGE SCALE GENOMIC DNA]</scope>
    <source>
        <strain evidence="3 4">NCTC10738</strain>
    </source>
</reference>
<dbReference type="RefSeq" id="WP_028780009.1">
    <property type="nucleotide sequence ID" value="NZ_AP024609.1"/>
</dbReference>
<dbReference type="InterPro" id="IPR029024">
    <property type="entry name" value="TerB-like"/>
</dbReference>
<evidence type="ECO:0000259" key="1">
    <source>
        <dbReference type="Pfam" id="PF05099"/>
    </source>
</evidence>
<evidence type="ECO:0000313" key="2">
    <source>
        <dbReference type="EMBL" id="BCV47030.1"/>
    </source>
</evidence>